<dbReference type="AlphaFoldDB" id="A0A2W7SZU4"/>
<accession>A0A2W7SZU4</accession>
<protein>
    <submittedName>
        <fullName evidence="3">Outer membrane autotransporter protein</fullName>
    </submittedName>
</protein>
<proteinExistence type="predicted"/>
<organism evidence="3 4">
    <name type="scientific">Cereibacter changlensis</name>
    <dbReference type="NCBI Taxonomy" id="402884"/>
    <lineage>
        <taxon>Bacteria</taxon>
        <taxon>Pseudomonadati</taxon>
        <taxon>Pseudomonadota</taxon>
        <taxon>Alphaproteobacteria</taxon>
        <taxon>Rhodobacterales</taxon>
        <taxon>Paracoccaceae</taxon>
        <taxon>Cereibacter</taxon>
    </lineage>
</organism>
<reference evidence="3 4" key="1">
    <citation type="submission" date="2018-06" db="EMBL/GenBank/DDBJ databases">
        <title>Genomic Encyclopedia of Archaeal and Bacterial Type Strains, Phase II (KMG-II): from individual species to whole genera.</title>
        <authorList>
            <person name="Goeker M."/>
        </authorList>
    </citation>
    <scope>NUCLEOTIDE SEQUENCE [LARGE SCALE GENOMIC DNA]</scope>
    <source>
        <strain evidence="3 4">DSM 18774</strain>
    </source>
</reference>
<evidence type="ECO:0000256" key="1">
    <source>
        <dbReference type="SAM" id="SignalP"/>
    </source>
</evidence>
<gene>
    <name evidence="3" type="ORF">LX76_01421</name>
</gene>
<dbReference type="Pfam" id="PF03797">
    <property type="entry name" value="Autotransporter"/>
    <property type="match status" value="1"/>
</dbReference>
<dbReference type="InterPro" id="IPR006315">
    <property type="entry name" value="OM_autotransptr_brl_dom"/>
</dbReference>
<dbReference type="RefSeq" id="WP_170139592.1">
    <property type="nucleotide sequence ID" value="NZ_QKZS01000003.1"/>
</dbReference>
<dbReference type="SUPFAM" id="SSF103515">
    <property type="entry name" value="Autotransporter"/>
    <property type="match status" value="1"/>
</dbReference>
<evidence type="ECO:0000313" key="4">
    <source>
        <dbReference type="Proteomes" id="UP000249538"/>
    </source>
</evidence>
<dbReference type="InterPro" id="IPR005546">
    <property type="entry name" value="Autotransporte_beta"/>
</dbReference>
<dbReference type="PROSITE" id="PS51208">
    <property type="entry name" value="AUTOTRANSPORTER"/>
    <property type="match status" value="1"/>
</dbReference>
<feature type="chain" id="PRO_5016099125" evidence="1">
    <location>
        <begin position="43"/>
        <end position="1074"/>
    </location>
</feature>
<comment type="caution">
    <text evidence="3">The sequence shown here is derived from an EMBL/GenBank/DDBJ whole genome shotgun (WGS) entry which is preliminary data.</text>
</comment>
<feature type="signal peptide" evidence="1">
    <location>
        <begin position="1"/>
        <end position="42"/>
    </location>
</feature>
<name>A0A2W7SZU4_9RHOB</name>
<sequence>MTSELHAALGAKVAPMRRRRRSLLGSSLLVSSLLLAPQLAQAACDVTGATTLVTCDGTEVKVTMTPGDGSLTVTDVETSQITYASPVTPGIYGQTVLLKGSTAVTNPSYSGLVMQFGTLGDNSPVAVEVKADVTIEEGVSVEASGGFGAVWVRNDHAGDISIDNAGTITGRGSQIDGISSTSNAGTVTITNSGKVTSEEHWGIYADGTARDGDEGAIALVTNTASGIIESKAAGIRTIAYGGLAEISNAGSVKAELRQGLIAWSQDGDSTISNTGTVTSGNDNAIYAATETGDATVINSGSVTALGDATLDAAHEDVTDLAGFNGLRAVANSSGDVSVTNQVGGVVIAGRDAAIRAETPKGDATVTNYGQLTGKNGIVVESGFTTEETTATSSMIEGDARVSNEGTITATSDAILVDAELNLVSNSGTVTSTGGAAVITGDGDSFVVNFGRLAAATEQDIAVSMGSGENIFAMTDSSELVGRVVNDGTGNALLLGGAETGELDLGQVAVDRKFSGFDTLAKSDSGTWTLTGGGSSLTEVWVEDGTLVFEGSIEAAAVTVEGAESVLAGSGTIGSLDLGEGATLSPGVGSIGTLSVAGDTLFREGSIYAVDLVTGGDNDLVSATGSATIETDAKLVLDITQSAAPFDITARYTVLSAEAGISGRFAEIEEDYAFLSVEQLLSLTETELALGFTRSLGTDEQPLAFSSMATRRNAKAAADAIDGMDEQSALYARAVVLTGSEAPGAFDQLTGEIHPDTAAAMLDRSRLSRQIVLARLDDAAQLGFGADLSLSSKGAAAAPAAAADWAFWMQGFGGWTDHEDDGNARKADASGGGMLLGADRDLGDWRVGFALGYGSDDISSSLARSEASVDSTYLAAYAGRDFGKATLKLGAIHALQQVDSSRSVSFGGVSETLTADYDATTTQIFTEGAWRMTAHGLGIEPFANLAYVATKTDGFSETGGLTALSAGSETHDQVTSTIGVRIDQDFTMGSTQGRALIGLGWRRAYGDLAQDSALNFAGSEGFEILSAAADRDALTLDLAMRFDLSPTATFSVGYNGLFGEDSTDQAATAQLAVRF</sequence>
<dbReference type="GO" id="GO:0019867">
    <property type="term" value="C:outer membrane"/>
    <property type="evidence" value="ECO:0007669"/>
    <property type="project" value="InterPro"/>
</dbReference>
<dbReference type="SUPFAM" id="SSF51126">
    <property type="entry name" value="Pectin lyase-like"/>
    <property type="match status" value="1"/>
</dbReference>
<evidence type="ECO:0000313" key="3">
    <source>
        <dbReference type="EMBL" id="PZX56392.1"/>
    </source>
</evidence>
<dbReference type="SMART" id="SM00869">
    <property type="entry name" value="Autotransporter"/>
    <property type="match status" value="1"/>
</dbReference>
<dbReference type="Proteomes" id="UP000249538">
    <property type="component" value="Unassembled WGS sequence"/>
</dbReference>
<dbReference type="NCBIfam" id="TIGR01414">
    <property type="entry name" value="autotrans_barl"/>
    <property type="match status" value="1"/>
</dbReference>
<dbReference type="EMBL" id="QKZS01000003">
    <property type="protein sequence ID" value="PZX56392.1"/>
    <property type="molecule type" value="Genomic_DNA"/>
</dbReference>
<feature type="domain" description="Autotransporter" evidence="2">
    <location>
        <begin position="799"/>
        <end position="1074"/>
    </location>
</feature>
<evidence type="ECO:0000259" key="2">
    <source>
        <dbReference type="PROSITE" id="PS51208"/>
    </source>
</evidence>
<dbReference type="InterPro" id="IPR036709">
    <property type="entry name" value="Autotransporte_beta_dom_sf"/>
</dbReference>
<dbReference type="InterPro" id="IPR011050">
    <property type="entry name" value="Pectin_lyase_fold/virulence"/>
</dbReference>
<keyword evidence="1" id="KW-0732">Signal</keyword>
<dbReference type="Gene3D" id="2.40.128.130">
    <property type="entry name" value="Autotransporter beta-domain"/>
    <property type="match status" value="1"/>
</dbReference>